<dbReference type="InParanoid" id="A0A1D6MTI3"/>
<keyword evidence="2" id="KW-0378">Hydrolase</keyword>
<reference evidence="4" key="1">
    <citation type="submission" date="2015-12" db="EMBL/GenBank/DDBJ databases">
        <title>Update maize B73 reference genome by single molecule sequencing technologies.</title>
        <authorList>
            <consortium name="Maize Genome Sequencing Project"/>
            <person name="Ware D."/>
        </authorList>
    </citation>
    <scope>NUCLEOTIDE SEQUENCE [LARGE SCALE GENOMIC DNA]</scope>
    <source>
        <tissue evidence="4">Seedling</tissue>
    </source>
</reference>
<dbReference type="Gene3D" id="3.40.1090.10">
    <property type="entry name" value="Cytosolic phospholipase A2 catalytic domain"/>
    <property type="match status" value="1"/>
</dbReference>
<comment type="similarity">
    <text evidence="1">Belongs to the patatin family.</text>
</comment>
<proteinExistence type="inferred from homology"/>
<evidence type="ECO:0000256" key="3">
    <source>
        <dbReference type="ARBA" id="ARBA00022963"/>
    </source>
</evidence>
<dbReference type="AlphaFoldDB" id="A0A1D6MTI3"/>
<evidence type="ECO:0000256" key="1">
    <source>
        <dbReference type="ARBA" id="ARBA00010240"/>
    </source>
</evidence>
<dbReference type="PANTHER" id="PTHR32241:SF4">
    <property type="entry name" value="OS12G0611300 PROTEIN"/>
    <property type="match status" value="1"/>
</dbReference>
<keyword evidence="3" id="KW-0442">Lipid degradation</keyword>
<keyword evidence="3" id="KW-0443">Lipid metabolism</keyword>
<gene>
    <name evidence="4" type="ORF">ZEAMMB73_Zm00001d040916</name>
</gene>
<evidence type="ECO:0000256" key="2">
    <source>
        <dbReference type="ARBA" id="ARBA00022801"/>
    </source>
</evidence>
<dbReference type="InterPro" id="IPR016035">
    <property type="entry name" value="Acyl_Trfase/lysoPLipase"/>
</dbReference>
<dbReference type="SUPFAM" id="SSF52151">
    <property type="entry name" value="FabD/lysophospholipase-like"/>
    <property type="match status" value="1"/>
</dbReference>
<organism evidence="4">
    <name type="scientific">Zea mays</name>
    <name type="common">Maize</name>
    <dbReference type="NCBI Taxonomy" id="4577"/>
    <lineage>
        <taxon>Eukaryota</taxon>
        <taxon>Viridiplantae</taxon>
        <taxon>Streptophyta</taxon>
        <taxon>Embryophyta</taxon>
        <taxon>Tracheophyta</taxon>
        <taxon>Spermatophyta</taxon>
        <taxon>Magnoliopsida</taxon>
        <taxon>Liliopsida</taxon>
        <taxon>Poales</taxon>
        <taxon>Poaceae</taxon>
        <taxon>PACMAD clade</taxon>
        <taxon>Panicoideae</taxon>
        <taxon>Andropogonodae</taxon>
        <taxon>Andropogoneae</taxon>
        <taxon>Tripsacinae</taxon>
        <taxon>Zea</taxon>
    </lineage>
</organism>
<protein>
    <submittedName>
        <fullName evidence="4">Uncharacterized protein</fullName>
    </submittedName>
</protein>
<evidence type="ECO:0000313" key="4">
    <source>
        <dbReference type="EMBL" id="ONM32198.1"/>
    </source>
</evidence>
<dbReference type="PANTHER" id="PTHR32241">
    <property type="entry name" value="PATATIN-LIKE PROTEIN 6"/>
    <property type="match status" value="1"/>
</dbReference>
<sequence length="148" mass="15667">MPGTPGRPGPGKDRDKGRVRVLAINGCGSGPSDALLASAALARLEERPSPLRRVFGDATLKDTVAPLLVPSYDLATVAPFLFSRADAVESDSFDFRLRDVCAATRGCNYVRIEASCSGRKALRSLDAKNAAAAANGMLAQRNMEAELF</sequence>
<accession>A0A1D6MTI3</accession>
<dbReference type="EMBL" id="CM007649">
    <property type="protein sequence ID" value="ONM32198.1"/>
    <property type="molecule type" value="Genomic_DNA"/>
</dbReference>
<name>A0A1D6MTI3_MAIZE</name>
<dbReference type="GO" id="GO:0016042">
    <property type="term" value="P:lipid catabolic process"/>
    <property type="evidence" value="ECO:0007669"/>
    <property type="project" value="UniProtKB-KW"/>
</dbReference>
<dbReference type="GO" id="GO:0016787">
    <property type="term" value="F:hydrolase activity"/>
    <property type="evidence" value="ECO:0007669"/>
    <property type="project" value="UniProtKB-KW"/>
</dbReference>